<dbReference type="STRING" id="1838286.Verru16b_01322"/>
<dbReference type="RefSeq" id="WP_069961527.1">
    <property type="nucleotide sequence ID" value="NZ_CP016094.1"/>
</dbReference>
<dbReference type="AlphaFoldDB" id="A0A1D8ATP2"/>
<sequence length="61" mass="6952">MSSKELVIDLVRRLPDEVSLRDIVREIEFVAGVREGLDSFDKEGGFTVEEARAKLDEWTAK</sequence>
<dbReference type="KEGG" id="obg:Verru16b_01322"/>
<protein>
    <recommendedName>
        <fullName evidence="3">Addiction module component</fullName>
    </recommendedName>
</protein>
<dbReference type="OrthoDB" id="200106at2"/>
<evidence type="ECO:0000313" key="1">
    <source>
        <dbReference type="EMBL" id="AOS44261.1"/>
    </source>
</evidence>
<evidence type="ECO:0008006" key="3">
    <source>
        <dbReference type="Google" id="ProtNLM"/>
    </source>
</evidence>
<dbReference type="EMBL" id="CP016094">
    <property type="protein sequence ID" value="AOS44261.1"/>
    <property type="molecule type" value="Genomic_DNA"/>
</dbReference>
<name>A0A1D8ATP2_9BACT</name>
<gene>
    <name evidence="1" type="ORF">Verru16b_01322</name>
</gene>
<reference evidence="1 2" key="1">
    <citation type="submission" date="2016-06" db="EMBL/GenBank/DDBJ databases">
        <title>Three novel species with peptidoglycan cell walls form the new genus Lacunisphaera gen. nov. in the family Opitutaceae of the verrucomicrobial subdivision 4.</title>
        <authorList>
            <person name="Rast P."/>
            <person name="Gloeckner I."/>
            <person name="Jogler M."/>
            <person name="Boedeker C."/>
            <person name="Jeske O."/>
            <person name="Wiegand S."/>
            <person name="Reinhardt R."/>
            <person name="Schumann P."/>
            <person name="Rohde M."/>
            <person name="Spring S."/>
            <person name="Gloeckner F.O."/>
            <person name="Jogler C."/>
        </authorList>
    </citation>
    <scope>NUCLEOTIDE SEQUENCE [LARGE SCALE GENOMIC DNA]</scope>
    <source>
        <strain evidence="1 2">IG16b</strain>
    </source>
</reference>
<proteinExistence type="predicted"/>
<dbReference type="Proteomes" id="UP000095228">
    <property type="component" value="Chromosome"/>
</dbReference>
<accession>A0A1D8ATP2</accession>
<keyword evidence="2" id="KW-1185">Reference proteome</keyword>
<organism evidence="1 2">
    <name type="scientific">Lacunisphaera limnophila</name>
    <dbReference type="NCBI Taxonomy" id="1838286"/>
    <lineage>
        <taxon>Bacteria</taxon>
        <taxon>Pseudomonadati</taxon>
        <taxon>Verrucomicrobiota</taxon>
        <taxon>Opitutia</taxon>
        <taxon>Opitutales</taxon>
        <taxon>Opitutaceae</taxon>
        <taxon>Lacunisphaera</taxon>
    </lineage>
</organism>
<evidence type="ECO:0000313" key="2">
    <source>
        <dbReference type="Proteomes" id="UP000095228"/>
    </source>
</evidence>